<gene>
    <name evidence="2" type="ORF">KI387_023437</name>
</gene>
<evidence type="ECO:0000313" key="2">
    <source>
        <dbReference type="EMBL" id="KAH9314810.1"/>
    </source>
</evidence>
<dbReference type="AlphaFoldDB" id="A0AA38LAT3"/>
<accession>A0AA38LAT3</accession>
<keyword evidence="3" id="KW-1185">Reference proteome</keyword>
<evidence type="ECO:0000313" key="3">
    <source>
        <dbReference type="Proteomes" id="UP000824469"/>
    </source>
</evidence>
<feature type="region of interest" description="Disordered" evidence="1">
    <location>
        <begin position="24"/>
        <end position="69"/>
    </location>
</feature>
<sequence>DHRPEQGGGYRIAALSRAAVMRLPPSQGSDFVTEEQKEKKRRENRKTKHAGAKRGMRDDNAYLESFSGS</sequence>
<dbReference type="Proteomes" id="UP000824469">
    <property type="component" value="Unassembled WGS sequence"/>
</dbReference>
<proteinExistence type="predicted"/>
<feature type="compositionally biased region" description="Basic residues" evidence="1">
    <location>
        <begin position="39"/>
        <end position="54"/>
    </location>
</feature>
<name>A0AA38LAT3_TAXCH</name>
<evidence type="ECO:0000256" key="1">
    <source>
        <dbReference type="SAM" id="MobiDB-lite"/>
    </source>
</evidence>
<feature type="non-terminal residue" evidence="2">
    <location>
        <position position="1"/>
    </location>
</feature>
<reference evidence="2 3" key="1">
    <citation type="journal article" date="2021" name="Nat. Plants">
        <title>The Taxus genome provides insights into paclitaxel biosynthesis.</title>
        <authorList>
            <person name="Xiong X."/>
            <person name="Gou J."/>
            <person name="Liao Q."/>
            <person name="Li Y."/>
            <person name="Zhou Q."/>
            <person name="Bi G."/>
            <person name="Li C."/>
            <person name="Du R."/>
            <person name="Wang X."/>
            <person name="Sun T."/>
            <person name="Guo L."/>
            <person name="Liang H."/>
            <person name="Lu P."/>
            <person name="Wu Y."/>
            <person name="Zhang Z."/>
            <person name="Ro D.K."/>
            <person name="Shang Y."/>
            <person name="Huang S."/>
            <person name="Yan J."/>
        </authorList>
    </citation>
    <scope>NUCLEOTIDE SEQUENCE [LARGE SCALE GENOMIC DNA]</scope>
    <source>
        <strain evidence="2">Ta-2019</strain>
    </source>
</reference>
<protein>
    <submittedName>
        <fullName evidence="2">Uncharacterized protein</fullName>
    </submittedName>
</protein>
<organism evidence="2 3">
    <name type="scientific">Taxus chinensis</name>
    <name type="common">Chinese yew</name>
    <name type="synonym">Taxus wallichiana var. chinensis</name>
    <dbReference type="NCBI Taxonomy" id="29808"/>
    <lineage>
        <taxon>Eukaryota</taxon>
        <taxon>Viridiplantae</taxon>
        <taxon>Streptophyta</taxon>
        <taxon>Embryophyta</taxon>
        <taxon>Tracheophyta</taxon>
        <taxon>Spermatophyta</taxon>
        <taxon>Pinopsida</taxon>
        <taxon>Pinidae</taxon>
        <taxon>Conifers II</taxon>
        <taxon>Cupressales</taxon>
        <taxon>Taxaceae</taxon>
        <taxon>Taxus</taxon>
    </lineage>
</organism>
<comment type="caution">
    <text evidence="2">The sequence shown here is derived from an EMBL/GenBank/DDBJ whole genome shotgun (WGS) entry which is preliminary data.</text>
</comment>
<dbReference type="EMBL" id="JAHRHJ020000005">
    <property type="protein sequence ID" value="KAH9314810.1"/>
    <property type="molecule type" value="Genomic_DNA"/>
</dbReference>